<dbReference type="OrthoDB" id="2498270at2"/>
<comment type="caution">
    <text evidence="1">The sequence shown here is derived from an EMBL/GenBank/DDBJ whole genome shotgun (WGS) entry which is preliminary data.</text>
</comment>
<reference evidence="1" key="1">
    <citation type="submission" date="2009-07" db="EMBL/GenBank/DDBJ databases">
        <authorList>
            <person name="Weinstock G."/>
            <person name="Sodergren E."/>
            <person name="Clifton S."/>
            <person name="Fulton L."/>
            <person name="Fulton B."/>
            <person name="Courtney L."/>
            <person name="Fronick C."/>
            <person name="Harrison M."/>
            <person name="Strong C."/>
            <person name="Farmer C."/>
            <person name="Delahaunty K."/>
            <person name="Markovic C."/>
            <person name="Hall O."/>
            <person name="Minx P."/>
            <person name="Tomlinson C."/>
            <person name="Mitreva M."/>
            <person name="Nelson J."/>
            <person name="Hou S."/>
            <person name="Wollam A."/>
            <person name="Pepin K.H."/>
            <person name="Johnson M."/>
            <person name="Bhonagiri V."/>
            <person name="Nash W.E."/>
            <person name="Warren W."/>
            <person name="Chinwalla A."/>
            <person name="Mardis E.R."/>
            <person name="Wilson R.K."/>
        </authorList>
    </citation>
    <scope>NUCLEOTIDE SEQUENCE [LARGE SCALE GENOMIC DNA]</scope>
    <source>
        <strain evidence="1">DSM 14469</strain>
    </source>
</reference>
<sequence length="530" mass="62082">MKLTPKIVGIIGKRNEWYFYGDDLRPEEIRFSATKLLSDITVEACAHGIRMSAMCVGKGRGIAAVRIREKQYRIPCVVFGEKEFFLCMVISSNFHYGYDPSAYEDSDITKKHDAAGNGFDKAAKELLPVYRRHGIPVTWLIDPVTGFFKKEQLIRWHEAFGDDYGIMPTSNFFKNTDNYNTRHTQEETDEFFGKMKAMTEHHFPYYTQIAGIDQWVGSVGSHFVKSCEKYGIRGLWGLGYDHGTCDTSMYHRGCPWDVYKMDTENFRRPDPDSEIWGFQWTVRDILNTVHCPEGISGAAVFSTDADDIFFHNILQTEKEYYKRMLEEYKKNMEHNEYFVFLVHQEDHDTHHIQCNEYYEQFLDSVLPDEDITLATMQEITMWLDLKYGKGKHPSQMIAMEDILEDPSHVVFEDESYEVCGKIKQPKDWGRYQPIRAYYDEKIQAIYECGEDGKPKVFPYRVYDYRKEYPFAEEGEWPQEDYSGIREVKQSENEVIIISGKEYGSVPLLLEEKIRYCRIKEGENRIVISHT</sequence>
<dbReference type="Gene3D" id="3.20.20.370">
    <property type="entry name" value="Glycoside hydrolase/deacetylase"/>
    <property type="match status" value="1"/>
</dbReference>
<dbReference type="EMBL" id="ACCL02000031">
    <property type="protein sequence ID" value="EET58489.1"/>
    <property type="molecule type" value="Genomic_DNA"/>
</dbReference>
<gene>
    <name evidence="1" type="ORF">BRYFOR_09573</name>
</gene>
<organism evidence="1 2">
    <name type="scientific">Marvinbryantia formatexigens DSM 14469</name>
    <dbReference type="NCBI Taxonomy" id="478749"/>
    <lineage>
        <taxon>Bacteria</taxon>
        <taxon>Bacillati</taxon>
        <taxon>Bacillota</taxon>
        <taxon>Clostridia</taxon>
        <taxon>Lachnospirales</taxon>
        <taxon>Lachnospiraceae</taxon>
        <taxon>Marvinbryantia</taxon>
    </lineage>
</organism>
<accession>C6LLM5</accession>
<dbReference type="STRING" id="168384.SAMN05660368_03955"/>
<name>C6LLM5_9FIRM</name>
<evidence type="ECO:0000313" key="2">
    <source>
        <dbReference type="Proteomes" id="UP000005561"/>
    </source>
</evidence>
<proteinExistence type="predicted"/>
<evidence type="ECO:0000313" key="1">
    <source>
        <dbReference type="EMBL" id="EET58489.1"/>
    </source>
</evidence>
<dbReference type="Proteomes" id="UP000005561">
    <property type="component" value="Unassembled WGS sequence"/>
</dbReference>
<protein>
    <submittedName>
        <fullName evidence="1">Uncharacterized protein</fullName>
    </submittedName>
</protein>
<keyword evidence="2" id="KW-1185">Reference proteome</keyword>
<dbReference type="AlphaFoldDB" id="C6LLM5"/>
<dbReference type="RefSeq" id="WP_006864326.1">
    <property type="nucleotide sequence ID" value="NZ_ACCL02000031.1"/>
</dbReference>